<dbReference type="PANTHER" id="PTHR43883">
    <property type="entry name" value="SLR0207 PROTEIN"/>
    <property type="match status" value="1"/>
</dbReference>
<dbReference type="PANTHER" id="PTHR43883:SF1">
    <property type="entry name" value="GLUCONOKINASE"/>
    <property type="match status" value="1"/>
</dbReference>
<organism evidence="2 3">
    <name type="scientific">Flavobacterium columnare</name>
    <dbReference type="NCBI Taxonomy" id="996"/>
    <lineage>
        <taxon>Bacteria</taxon>
        <taxon>Pseudomonadati</taxon>
        <taxon>Bacteroidota</taxon>
        <taxon>Flavobacteriia</taxon>
        <taxon>Flavobacteriales</taxon>
        <taxon>Flavobacteriaceae</taxon>
        <taxon>Flavobacterium</taxon>
    </lineage>
</organism>
<dbReference type="Pfam" id="PF09414">
    <property type="entry name" value="RNA_ligase"/>
    <property type="match status" value="1"/>
</dbReference>
<dbReference type="AlphaFoldDB" id="A0A2N9P9X7"/>
<accession>A0A2N9P9X7</accession>
<gene>
    <name evidence="2" type="ORF">FLACOL_01126</name>
</gene>
<name>A0A2N9P9X7_9FLAO</name>
<feature type="domain" description="RNA ligase" evidence="1">
    <location>
        <begin position="48"/>
        <end position="216"/>
    </location>
</feature>
<proteinExistence type="predicted"/>
<keyword evidence="2" id="KW-0436">Ligase</keyword>
<dbReference type="GO" id="GO:0016874">
    <property type="term" value="F:ligase activity"/>
    <property type="evidence" value="ECO:0007669"/>
    <property type="project" value="UniProtKB-KW"/>
</dbReference>
<evidence type="ECO:0000259" key="1">
    <source>
        <dbReference type="Pfam" id="PF09414"/>
    </source>
</evidence>
<dbReference type="Gene3D" id="3.30.470.30">
    <property type="entry name" value="DNA ligase/mRNA capping enzyme"/>
    <property type="match status" value="1"/>
</dbReference>
<dbReference type="SUPFAM" id="SSF56091">
    <property type="entry name" value="DNA ligase/mRNA capping enzyme, catalytic domain"/>
    <property type="match status" value="1"/>
</dbReference>
<dbReference type="EMBL" id="OLKH01000077">
    <property type="protein sequence ID" value="SPE77136.1"/>
    <property type="molecule type" value="Genomic_DNA"/>
</dbReference>
<reference evidence="2 3" key="1">
    <citation type="submission" date="2018-02" db="EMBL/GenBank/DDBJ databases">
        <authorList>
            <person name="Cohen D.B."/>
            <person name="Kent A.D."/>
        </authorList>
    </citation>
    <scope>NUCLEOTIDE SEQUENCE [LARGE SCALE GENOMIC DNA]</scope>
    <source>
        <strain evidence="2">CIP109753</strain>
    </source>
</reference>
<protein>
    <submittedName>
        <fullName evidence="2">RNA ligase</fullName>
    </submittedName>
</protein>
<dbReference type="InterPro" id="IPR021122">
    <property type="entry name" value="RNA_ligase_dom_REL/Rnl2"/>
</dbReference>
<dbReference type="InterPro" id="IPR052732">
    <property type="entry name" value="Cell-binding_unc_protein"/>
</dbReference>
<sequence length="246" mass="29378">MAILNIKITRMSLSKKYNRTYHFPFSPGTTSDDRISHEYWDYIQQIPELLITEKLDGENTCLNQYGVFARSHAAPTTHPWANYLKEYWHLIKNELKDLEIFGENLYATHSITYQNIESHFYVFAARYKDHWLSWEEVVFYASLLDLKTVPVLDLFIPKEEIELTLKEKVLEIIARPSVFDSYDVHTQEPCTMEGIVARNTKGYLVDDFYKNVFKYVRKNHVKTDEHWTRNWKRAQLNWEKNVDINK</sequence>
<dbReference type="Proteomes" id="UP000238180">
    <property type="component" value="Unassembled WGS sequence"/>
</dbReference>
<evidence type="ECO:0000313" key="3">
    <source>
        <dbReference type="Proteomes" id="UP000238180"/>
    </source>
</evidence>
<evidence type="ECO:0000313" key="2">
    <source>
        <dbReference type="EMBL" id="SPE77136.1"/>
    </source>
</evidence>